<dbReference type="Proteomes" id="UP000316598">
    <property type="component" value="Unassembled WGS sequence"/>
</dbReference>
<evidence type="ECO:0000313" key="2">
    <source>
        <dbReference type="Proteomes" id="UP000316598"/>
    </source>
</evidence>
<proteinExistence type="predicted"/>
<protein>
    <submittedName>
        <fullName evidence="1">Uncharacterized protein</fullName>
    </submittedName>
</protein>
<organism evidence="1 2">
    <name type="scientific">Rubripirellula amarantea</name>
    <dbReference type="NCBI Taxonomy" id="2527999"/>
    <lineage>
        <taxon>Bacteria</taxon>
        <taxon>Pseudomonadati</taxon>
        <taxon>Planctomycetota</taxon>
        <taxon>Planctomycetia</taxon>
        <taxon>Pirellulales</taxon>
        <taxon>Pirellulaceae</taxon>
        <taxon>Rubripirellula</taxon>
    </lineage>
</organism>
<name>A0A5C5WNC4_9BACT</name>
<dbReference type="AlphaFoldDB" id="A0A5C5WNC4"/>
<reference evidence="1 2" key="1">
    <citation type="submission" date="2019-02" db="EMBL/GenBank/DDBJ databases">
        <title>Deep-cultivation of Planctomycetes and their phenomic and genomic characterization uncovers novel biology.</title>
        <authorList>
            <person name="Wiegand S."/>
            <person name="Jogler M."/>
            <person name="Boedeker C."/>
            <person name="Pinto D."/>
            <person name="Vollmers J."/>
            <person name="Rivas-Marin E."/>
            <person name="Kohn T."/>
            <person name="Peeters S.H."/>
            <person name="Heuer A."/>
            <person name="Rast P."/>
            <person name="Oberbeckmann S."/>
            <person name="Bunk B."/>
            <person name="Jeske O."/>
            <person name="Meyerdierks A."/>
            <person name="Storesund J.E."/>
            <person name="Kallscheuer N."/>
            <person name="Luecker S."/>
            <person name="Lage O.M."/>
            <person name="Pohl T."/>
            <person name="Merkel B.J."/>
            <person name="Hornburger P."/>
            <person name="Mueller R.-W."/>
            <person name="Bruemmer F."/>
            <person name="Labrenz M."/>
            <person name="Spormann A.M."/>
            <person name="Op Den Camp H."/>
            <person name="Overmann J."/>
            <person name="Amann R."/>
            <person name="Jetten M.S.M."/>
            <person name="Mascher T."/>
            <person name="Medema M.H."/>
            <person name="Devos D.P."/>
            <person name="Kaster A.-K."/>
            <person name="Ovreas L."/>
            <person name="Rohde M."/>
            <person name="Galperin M.Y."/>
            <person name="Jogler C."/>
        </authorList>
    </citation>
    <scope>NUCLEOTIDE SEQUENCE [LARGE SCALE GENOMIC DNA]</scope>
    <source>
        <strain evidence="1 2">Pla22</strain>
    </source>
</reference>
<keyword evidence="2" id="KW-1185">Reference proteome</keyword>
<gene>
    <name evidence="1" type="ORF">Pla22_40990</name>
</gene>
<sequence length="554" mass="61575">MDATTDLAEQNARAALHRNDPRSGLLDPLSAASSITPVFGSCGFWVVMALLLFTASPCLANGGILNFSISDEVSDAPLISRCELWRPDRQRGNDEPGSRKTLMPVRKTVPAGLGFVIDRSSELALPDGNYQFRLIRGPEYRIISGSFTLEKTSLDDHHVGLPRMVDMFSEGWVSGDAYVPASDYSWPLRMASEDLHLIATDQDIPARAIPGRDPKESVDFEPAWTQFDASIGDGLVVYGKPELEPGLLPVERILKAKETPGVKVAIENPFAWPLPVWLATESVDGHFVLGDWIRLDKDVMRVRDGRPTQALIKGDAFAVGRWAETIYHHMLECGLTIPPLAGSGDDSGKSPIGYNRIYATVPMSDAYGDQAVESPRAPTSSEEWWRTVWSGHSVATNGPCLRVSLGDKLPGHTFHASTGEVLQLRPELRLAVRDPVEYLDVIHNGKIFYSAKLDEFAKAGGVIPLMNIKESGWVMIRVVTGYEGHFRAAMSAPWYVVFDGQPRVNQQSVDFFQLWLKEYEARLRKMPDDEIARHVPHVQRARKFWNSRATYARP</sequence>
<dbReference type="OrthoDB" id="232833at2"/>
<comment type="caution">
    <text evidence="1">The sequence shown here is derived from an EMBL/GenBank/DDBJ whole genome shotgun (WGS) entry which is preliminary data.</text>
</comment>
<evidence type="ECO:0000313" key="1">
    <source>
        <dbReference type="EMBL" id="TWT51322.1"/>
    </source>
</evidence>
<dbReference type="EMBL" id="SJPI01000002">
    <property type="protein sequence ID" value="TWT51322.1"/>
    <property type="molecule type" value="Genomic_DNA"/>
</dbReference>
<dbReference type="RefSeq" id="WP_146516395.1">
    <property type="nucleotide sequence ID" value="NZ_SJPI01000002.1"/>
</dbReference>
<accession>A0A5C5WNC4</accession>